<name>A0A9Q0JJ82_9ROSI</name>
<dbReference type="Proteomes" id="UP001141552">
    <property type="component" value="Unassembled WGS sequence"/>
</dbReference>
<protein>
    <submittedName>
        <fullName evidence="2">Uncharacterized protein</fullName>
    </submittedName>
</protein>
<reference evidence="2" key="2">
    <citation type="journal article" date="2023" name="Plants (Basel)">
        <title>Annotation of the Turnera subulata (Passifloraceae) Draft Genome Reveals the S-Locus Evolved after the Divergence of Turneroideae from Passifloroideae in a Stepwise Manner.</title>
        <authorList>
            <person name="Henning P.M."/>
            <person name="Roalson E.H."/>
            <person name="Mir W."/>
            <person name="McCubbin A.G."/>
            <person name="Shore J.S."/>
        </authorList>
    </citation>
    <scope>NUCLEOTIDE SEQUENCE</scope>
    <source>
        <strain evidence="2">F60SS</strain>
    </source>
</reference>
<dbReference type="EMBL" id="JAKUCV010002321">
    <property type="protein sequence ID" value="KAJ4843077.1"/>
    <property type="molecule type" value="Genomic_DNA"/>
</dbReference>
<feature type="compositionally biased region" description="Basic residues" evidence="1">
    <location>
        <begin position="23"/>
        <end position="33"/>
    </location>
</feature>
<evidence type="ECO:0000313" key="2">
    <source>
        <dbReference type="EMBL" id="KAJ4843077.1"/>
    </source>
</evidence>
<feature type="region of interest" description="Disordered" evidence="1">
    <location>
        <begin position="22"/>
        <end position="45"/>
    </location>
</feature>
<keyword evidence="3" id="KW-1185">Reference proteome</keyword>
<organism evidence="2 3">
    <name type="scientific">Turnera subulata</name>
    <dbReference type="NCBI Taxonomy" id="218843"/>
    <lineage>
        <taxon>Eukaryota</taxon>
        <taxon>Viridiplantae</taxon>
        <taxon>Streptophyta</taxon>
        <taxon>Embryophyta</taxon>
        <taxon>Tracheophyta</taxon>
        <taxon>Spermatophyta</taxon>
        <taxon>Magnoliopsida</taxon>
        <taxon>eudicotyledons</taxon>
        <taxon>Gunneridae</taxon>
        <taxon>Pentapetalae</taxon>
        <taxon>rosids</taxon>
        <taxon>fabids</taxon>
        <taxon>Malpighiales</taxon>
        <taxon>Passifloraceae</taxon>
        <taxon>Turnera</taxon>
    </lineage>
</organism>
<sequence length="45" mass="5333">MTQVLTLLKSIRVEYLANLMRNGKQHQQKRRPHPERCASFQTKPV</sequence>
<reference evidence="2" key="1">
    <citation type="submission" date="2022-02" db="EMBL/GenBank/DDBJ databases">
        <authorList>
            <person name="Henning P.M."/>
            <person name="McCubbin A.G."/>
            <person name="Shore J.S."/>
        </authorList>
    </citation>
    <scope>NUCLEOTIDE SEQUENCE</scope>
    <source>
        <strain evidence="2">F60SS</strain>
        <tissue evidence="2">Leaves</tissue>
    </source>
</reference>
<evidence type="ECO:0000256" key="1">
    <source>
        <dbReference type="SAM" id="MobiDB-lite"/>
    </source>
</evidence>
<feature type="non-terminal residue" evidence="2">
    <location>
        <position position="45"/>
    </location>
</feature>
<accession>A0A9Q0JJ82</accession>
<gene>
    <name evidence="2" type="ORF">Tsubulata_042023</name>
</gene>
<proteinExistence type="predicted"/>
<evidence type="ECO:0000313" key="3">
    <source>
        <dbReference type="Proteomes" id="UP001141552"/>
    </source>
</evidence>
<dbReference type="AlphaFoldDB" id="A0A9Q0JJ82"/>
<comment type="caution">
    <text evidence="2">The sequence shown here is derived from an EMBL/GenBank/DDBJ whole genome shotgun (WGS) entry which is preliminary data.</text>
</comment>